<protein>
    <submittedName>
        <fullName evidence="4">Putative two-component response regulator</fullName>
    </submittedName>
</protein>
<dbReference type="RefSeq" id="WP_085440466.1">
    <property type="nucleotide sequence ID" value="NZ_LVJN01000015.1"/>
</dbReference>
<reference evidence="4 5" key="1">
    <citation type="journal article" date="2016" name="BMC Genomics">
        <title>Combined genomic and structural analyses of a cultured magnetotactic bacterium reveals its niche adaptation to a dynamic environment.</title>
        <authorList>
            <person name="Araujo A.C."/>
            <person name="Morillo V."/>
            <person name="Cypriano J."/>
            <person name="Teixeira L.C."/>
            <person name="Leao P."/>
            <person name="Lyra S."/>
            <person name="Almeida L.G."/>
            <person name="Bazylinski D.A."/>
            <person name="Vasconcellos A.T."/>
            <person name="Abreu F."/>
            <person name="Lins U."/>
        </authorList>
    </citation>
    <scope>NUCLEOTIDE SEQUENCE [LARGE SCALE GENOMIC DNA]</scope>
    <source>
        <strain evidence="4 5">IT-1</strain>
    </source>
</reference>
<dbReference type="GO" id="GO:0000160">
    <property type="term" value="P:phosphorelay signal transduction system"/>
    <property type="evidence" value="ECO:0007669"/>
    <property type="project" value="InterPro"/>
</dbReference>
<dbReference type="InterPro" id="IPR011006">
    <property type="entry name" value="CheY-like_superfamily"/>
</dbReference>
<organism evidence="4 5">
    <name type="scientific">Magnetofaba australis IT-1</name>
    <dbReference type="NCBI Taxonomy" id="1434232"/>
    <lineage>
        <taxon>Bacteria</taxon>
        <taxon>Pseudomonadati</taxon>
        <taxon>Pseudomonadota</taxon>
        <taxon>Magnetococcia</taxon>
        <taxon>Magnetococcales</taxon>
        <taxon>Magnetococcaceae</taxon>
        <taxon>Magnetofaba</taxon>
    </lineage>
</organism>
<dbReference type="Pfam" id="PF00072">
    <property type="entry name" value="Response_reg"/>
    <property type="match status" value="1"/>
</dbReference>
<dbReference type="PANTHER" id="PTHR44591">
    <property type="entry name" value="STRESS RESPONSE REGULATOR PROTEIN 1"/>
    <property type="match status" value="1"/>
</dbReference>
<evidence type="ECO:0000256" key="2">
    <source>
        <dbReference type="PROSITE-ProRule" id="PRU00169"/>
    </source>
</evidence>
<sequence length="153" mass="17289">MKLDDFVNRLKPRIKQGARVLYAEDDTGTQYIWRKRILEPLGFHVTVVSDGQEALDKLSSESFDLMITDFDMPKVTGTELLNQLRAANSRMPVLFLTGLATLKAINTLNDPHVSVVAKQEIHRLVDEAQWGEEQRDKAVADMEAFFRKAGVSV</sequence>
<evidence type="ECO:0000259" key="3">
    <source>
        <dbReference type="PROSITE" id="PS50110"/>
    </source>
</evidence>
<dbReference type="InterPro" id="IPR050595">
    <property type="entry name" value="Bact_response_regulator"/>
</dbReference>
<dbReference type="AlphaFoldDB" id="A0A1Y2K8L7"/>
<evidence type="ECO:0000256" key="1">
    <source>
        <dbReference type="ARBA" id="ARBA00022553"/>
    </source>
</evidence>
<dbReference type="STRING" id="1434232.MAIT1_00352"/>
<feature type="modified residue" description="4-aspartylphosphate" evidence="2">
    <location>
        <position position="69"/>
    </location>
</feature>
<name>A0A1Y2K8L7_9PROT</name>
<dbReference type="Gene3D" id="3.40.50.2300">
    <property type="match status" value="1"/>
</dbReference>
<evidence type="ECO:0000313" key="5">
    <source>
        <dbReference type="Proteomes" id="UP000194003"/>
    </source>
</evidence>
<accession>A0A1Y2K8L7</accession>
<feature type="domain" description="Response regulatory" evidence="3">
    <location>
        <begin position="19"/>
        <end position="129"/>
    </location>
</feature>
<dbReference type="SUPFAM" id="SSF52172">
    <property type="entry name" value="CheY-like"/>
    <property type="match status" value="1"/>
</dbReference>
<keyword evidence="1 2" id="KW-0597">Phosphoprotein</keyword>
<dbReference type="SMART" id="SM00448">
    <property type="entry name" value="REC"/>
    <property type="match status" value="1"/>
</dbReference>
<dbReference type="PROSITE" id="PS50110">
    <property type="entry name" value="RESPONSE_REGULATORY"/>
    <property type="match status" value="1"/>
</dbReference>
<gene>
    <name evidence="4" type="ORF">MAIT1_00352</name>
</gene>
<keyword evidence="5" id="KW-1185">Reference proteome</keyword>
<dbReference type="CDD" id="cd00156">
    <property type="entry name" value="REC"/>
    <property type="match status" value="1"/>
</dbReference>
<comment type="caution">
    <text evidence="4">The sequence shown here is derived from an EMBL/GenBank/DDBJ whole genome shotgun (WGS) entry which is preliminary data.</text>
</comment>
<evidence type="ECO:0000313" key="4">
    <source>
        <dbReference type="EMBL" id="OSM06786.1"/>
    </source>
</evidence>
<dbReference type="EMBL" id="LVJN01000015">
    <property type="protein sequence ID" value="OSM06786.1"/>
    <property type="molecule type" value="Genomic_DNA"/>
</dbReference>
<dbReference type="PANTHER" id="PTHR44591:SF3">
    <property type="entry name" value="RESPONSE REGULATORY DOMAIN-CONTAINING PROTEIN"/>
    <property type="match status" value="1"/>
</dbReference>
<dbReference type="Proteomes" id="UP000194003">
    <property type="component" value="Unassembled WGS sequence"/>
</dbReference>
<dbReference type="OrthoDB" id="9786548at2"/>
<dbReference type="InterPro" id="IPR001789">
    <property type="entry name" value="Sig_transdc_resp-reg_receiver"/>
</dbReference>
<proteinExistence type="predicted"/>